<dbReference type="InterPro" id="IPR002034">
    <property type="entry name" value="AIPM/Hcit_synth_CS"/>
</dbReference>
<name>A0A1Y3GC17_9EURY</name>
<dbReference type="FunFam" id="3.30.160.270:FF:000003">
    <property type="entry name" value="2-isopropylmalate synthase"/>
    <property type="match status" value="1"/>
</dbReference>
<dbReference type="NCBIfam" id="NF002085">
    <property type="entry name" value="PRK00915.1-2"/>
    <property type="match status" value="1"/>
</dbReference>
<dbReference type="Gene3D" id="3.20.20.70">
    <property type="entry name" value="Aldolase class I"/>
    <property type="match status" value="1"/>
</dbReference>
<comment type="function">
    <text evidence="2">Catalyzes the condensation of the acetyl group of acetyl-CoA with 3-methyl-2-oxobutanoate (2-oxoisovalerate) to form 3-carboxy-3-hydroxy-4-methylpentanoate (2-isopropylmalate).</text>
</comment>
<keyword evidence="7" id="KW-0028">Amino-acid biosynthesis</keyword>
<dbReference type="FunFam" id="1.10.238.260:FF:000001">
    <property type="entry name" value="2-isopropylmalate synthase"/>
    <property type="match status" value="1"/>
</dbReference>
<sequence length="509" mass="55401">MFYTENKDRKIRIFDTTLRDGEQTPGVSLSIEDKINIANQLDALNVDVIEVGFPSSSKGEMDSAKKIIQQNFDTNICGLARAKKTDIDACIEAGVDTIHLFISTSDIQLKHTIKKTKKQVKEIIADQITYLKDHDVNCLFSAMDATRTDLDYLIDVYQKAEQAGADTINVPDTVGITTPHAMGQLIKKISKEISIPIDIHCHNDFGLAVANSLHGIEFGASQVQTTINGIGERAGNASLQQTVMGIECLLNLQTNIKTEKLYETSKLVERLTGIPILPNTPIIGENAFSHESGIHAQGVISDSETFEPGIMTPEMVGHKRRLVPGKHVGRHAVKTMLSDAGLNPNEEQLNEIVSRVKNLGDKGKKVTDVDLYTIAEVVMNSVSKKVIDLQELAVMTGNQMTPTASIKAKIEGKEKRASDIGVGPVDAAINAAQSLVGEFPNISLKTFKVEAITGGSDAIAEIIIEVEDSEGRTVTARSESEDIVMASVDALISGMNRLMIEKQKNKNKQ</sequence>
<dbReference type="PROSITE" id="PS50991">
    <property type="entry name" value="PYR_CT"/>
    <property type="match status" value="1"/>
</dbReference>
<dbReference type="Proteomes" id="UP000195137">
    <property type="component" value="Unassembled WGS sequence"/>
</dbReference>
<organism evidence="14 15">
    <name type="scientific">Methanonatronarchaeum thermophilum</name>
    <dbReference type="NCBI Taxonomy" id="1927129"/>
    <lineage>
        <taxon>Archaea</taxon>
        <taxon>Methanobacteriati</taxon>
        <taxon>Methanobacteriota</taxon>
        <taxon>Methanonatronarchaeia</taxon>
        <taxon>Methanonatronarchaeales</taxon>
        <taxon>Methanonatronarchaeaceae</taxon>
        <taxon>Methanonatronarchaeum</taxon>
    </lineage>
</organism>
<evidence type="ECO:0000256" key="7">
    <source>
        <dbReference type="ARBA" id="ARBA00022605"/>
    </source>
</evidence>
<evidence type="ECO:0000313" key="14">
    <source>
        <dbReference type="EMBL" id="OUJ19001.1"/>
    </source>
</evidence>
<evidence type="ECO:0000256" key="4">
    <source>
        <dbReference type="ARBA" id="ARBA00006154"/>
    </source>
</evidence>
<dbReference type="Pfam" id="PF00682">
    <property type="entry name" value="HMGL-like"/>
    <property type="match status" value="1"/>
</dbReference>
<dbReference type="InterPro" id="IPR054691">
    <property type="entry name" value="LeuA/HCS_post-cat"/>
</dbReference>
<dbReference type="EMBL" id="MRZU01000003">
    <property type="protein sequence ID" value="OUJ19001.1"/>
    <property type="molecule type" value="Genomic_DNA"/>
</dbReference>
<dbReference type="SUPFAM" id="SSF51569">
    <property type="entry name" value="Aldolase"/>
    <property type="match status" value="1"/>
</dbReference>
<dbReference type="AlphaFoldDB" id="A0A1Y3GC17"/>
<keyword evidence="15" id="KW-1185">Reference proteome</keyword>
<dbReference type="PANTHER" id="PTHR10277">
    <property type="entry name" value="HOMOCITRATE SYNTHASE-RELATED"/>
    <property type="match status" value="1"/>
</dbReference>
<evidence type="ECO:0000259" key="13">
    <source>
        <dbReference type="PROSITE" id="PS50991"/>
    </source>
</evidence>
<comment type="similarity">
    <text evidence="4 12">Belongs to the alpha-IPM synthase/homocitrate synthase family.</text>
</comment>
<dbReference type="EC" id="2.3.3.13" evidence="5"/>
<dbReference type="InterPro" id="IPR050073">
    <property type="entry name" value="2-IPM_HCS-like"/>
</dbReference>
<dbReference type="FunFam" id="3.20.20.70:FF:000010">
    <property type="entry name" value="2-isopropylmalate synthase"/>
    <property type="match status" value="1"/>
</dbReference>
<dbReference type="NCBIfam" id="NF002086">
    <property type="entry name" value="PRK00915.1-3"/>
    <property type="match status" value="1"/>
</dbReference>
<comment type="caution">
    <text evidence="14">The sequence shown here is derived from an EMBL/GenBank/DDBJ whole genome shotgun (WGS) entry which is preliminary data.</text>
</comment>
<dbReference type="CDD" id="cd07940">
    <property type="entry name" value="DRE_TIM_IPMS"/>
    <property type="match status" value="1"/>
</dbReference>
<evidence type="ECO:0000256" key="1">
    <source>
        <dbReference type="ARBA" id="ARBA00000064"/>
    </source>
</evidence>
<dbReference type="SMART" id="SM00917">
    <property type="entry name" value="LeuA_dimer"/>
    <property type="match status" value="1"/>
</dbReference>
<keyword evidence="8 12" id="KW-0808">Transferase</keyword>
<dbReference type="PROSITE" id="PS00815">
    <property type="entry name" value="AIPM_HOMOCIT_SYNTH_1"/>
    <property type="match status" value="1"/>
</dbReference>
<dbReference type="PROSITE" id="PS00816">
    <property type="entry name" value="AIPM_HOMOCIT_SYNTH_2"/>
    <property type="match status" value="1"/>
</dbReference>
<dbReference type="InterPro" id="IPR013709">
    <property type="entry name" value="2-isopropylmalate_synth_dimer"/>
</dbReference>
<evidence type="ECO:0000256" key="10">
    <source>
        <dbReference type="ARBA" id="ARBA00029993"/>
    </source>
</evidence>
<dbReference type="Gene3D" id="3.30.160.270">
    <property type="match status" value="1"/>
</dbReference>
<dbReference type="Pfam" id="PF22617">
    <property type="entry name" value="HCS_D2"/>
    <property type="match status" value="1"/>
</dbReference>
<comment type="catalytic activity">
    <reaction evidence="1">
        <text>3-methyl-2-oxobutanoate + acetyl-CoA + H2O = (2S)-2-isopropylmalate + CoA + H(+)</text>
        <dbReference type="Rhea" id="RHEA:21524"/>
        <dbReference type="ChEBI" id="CHEBI:1178"/>
        <dbReference type="ChEBI" id="CHEBI:11851"/>
        <dbReference type="ChEBI" id="CHEBI:15377"/>
        <dbReference type="ChEBI" id="CHEBI:15378"/>
        <dbReference type="ChEBI" id="CHEBI:57287"/>
        <dbReference type="ChEBI" id="CHEBI:57288"/>
        <dbReference type="EC" id="2.3.3.13"/>
    </reaction>
</comment>
<dbReference type="InterPro" id="IPR013785">
    <property type="entry name" value="Aldolase_TIM"/>
</dbReference>
<dbReference type="PANTHER" id="PTHR10277:SF9">
    <property type="entry name" value="2-ISOPROPYLMALATE SYNTHASE 1, CHLOROPLASTIC-RELATED"/>
    <property type="match status" value="1"/>
</dbReference>
<dbReference type="Gene3D" id="1.10.238.260">
    <property type="match status" value="1"/>
</dbReference>
<evidence type="ECO:0000256" key="8">
    <source>
        <dbReference type="ARBA" id="ARBA00022679"/>
    </source>
</evidence>
<proteinExistence type="inferred from homology"/>
<keyword evidence="9" id="KW-0100">Branched-chain amino acid biosynthesis</keyword>
<comment type="pathway">
    <text evidence="3">Amino-acid biosynthesis; L-leucine biosynthesis; L-leucine from 3-methyl-2-oxobutanoate: step 1/4.</text>
</comment>
<evidence type="ECO:0000256" key="6">
    <source>
        <dbReference type="ARBA" id="ARBA00022430"/>
    </source>
</evidence>
<dbReference type="GO" id="GO:0003852">
    <property type="term" value="F:2-isopropylmalate synthase activity"/>
    <property type="evidence" value="ECO:0007669"/>
    <property type="project" value="UniProtKB-EC"/>
</dbReference>
<dbReference type="InterPro" id="IPR000891">
    <property type="entry name" value="PYR_CT"/>
</dbReference>
<feature type="domain" description="Pyruvate carboxyltransferase" evidence="13">
    <location>
        <begin position="11"/>
        <end position="262"/>
    </location>
</feature>
<evidence type="ECO:0000256" key="9">
    <source>
        <dbReference type="ARBA" id="ARBA00023304"/>
    </source>
</evidence>
<dbReference type="InterPro" id="IPR036230">
    <property type="entry name" value="LeuA_allosteric_dom_sf"/>
</dbReference>
<dbReference type="NCBIfam" id="TIGR02090">
    <property type="entry name" value="LEU1_arch"/>
    <property type="match status" value="1"/>
</dbReference>
<dbReference type="InterPro" id="IPR011830">
    <property type="entry name" value="LEU1_arch"/>
</dbReference>
<dbReference type="Pfam" id="PF08502">
    <property type="entry name" value="LeuA_dimer"/>
    <property type="match status" value="1"/>
</dbReference>
<evidence type="ECO:0000256" key="2">
    <source>
        <dbReference type="ARBA" id="ARBA00003715"/>
    </source>
</evidence>
<gene>
    <name evidence="14" type="ORF">AMET1_0652</name>
</gene>
<reference evidence="14 15" key="1">
    <citation type="submission" date="2016-12" db="EMBL/GenBank/DDBJ databases">
        <title>Discovery of methanogenic haloarchaea.</title>
        <authorList>
            <person name="Sorokin D.Y."/>
            <person name="Makarova K.S."/>
            <person name="Abbas B."/>
            <person name="Ferrer M."/>
            <person name="Golyshin P.N."/>
        </authorList>
    </citation>
    <scope>NUCLEOTIDE SEQUENCE [LARGE SCALE GENOMIC DNA]</scope>
    <source>
        <strain evidence="14">AMET1</strain>
    </source>
</reference>
<evidence type="ECO:0000256" key="11">
    <source>
        <dbReference type="ARBA" id="ARBA00030312"/>
    </source>
</evidence>
<dbReference type="GO" id="GO:0019298">
    <property type="term" value="P:coenzyme B biosynthetic process"/>
    <property type="evidence" value="ECO:0007669"/>
    <property type="project" value="TreeGrafter"/>
</dbReference>
<protein>
    <recommendedName>
        <fullName evidence="5">2-isopropylmalate synthase</fullName>
        <ecNumber evidence="5">2.3.3.13</ecNumber>
    </recommendedName>
    <alternativeName>
        <fullName evidence="10">Alpha-IPM synthase</fullName>
    </alternativeName>
    <alternativeName>
        <fullName evidence="11">Alpha-isopropylmalate synthase</fullName>
    </alternativeName>
</protein>
<evidence type="ECO:0000313" key="15">
    <source>
        <dbReference type="Proteomes" id="UP000195137"/>
    </source>
</evidence>
<dbReference type="SUPFAM" id="SSF110921">
    <property type="entry name" value="2-isopropylmalate synthase LeuA, allosteric (dimerisation) domain"/>
    <property type="match status" value="1"/>
</dbReference>
<evidence type="ECO:0000256" key="12">
    <source>
        <dbReference type="RuleBase" id="RU003523"/>
    </source>
</evidence>
<dbReference type="GO" id="GO:0009098">
    <property type="term" value="P:L-leucine biosynthetic process"/>
    <property type="evidence" value="ECO:0007669"/>
    <property type="project" value="UniProtKB-KW"/>
</dbReference>
<evidence type="ECO:0000256" key="5">
    <source>
        <dbReference type="ARBA" id="ARBA00012973"/>
    </source>
</evidence>
<evidence type="ECO:0000256" key="3">
    <source>
        <dbReference type="ARBA" id="ARBA00004689"/>
    </source>
</evidence>
<accession>A0A1Y3GC17</accession>
<keyword evidence="6" id="KW-0432">Leucine biosynthesis</keyword>